<evidence type="ECO:0000313" key="9">
    <source>
        <dbReference type="Proteomes" id="UP000236546"/>
    </source>
</evidence>
<dbReference type="Pfam" id="PF00165">
    <property type="entry name" value="HTH_AraC"/>
    <property type="match status" value="1"/>
</dbReference>
<dbReference type="InterPro" id="IPR018060">
    <property type="entry name" value="HTH_AraC"/>
</dbReference>
<dbReference type="Gene3D" id="3.40.10.10">
    <property type="entry name" value="DNA Methylphosphotriester Repair Domain"/>
    <property type="match status" value="1"/>
</dbReference>
<evidence type="ECO:0000256" key="5">
    <source>
        <dbReference type="ARBA" id="ARBA00023163"/>
    </source>
</evidence>
<dbReference type="SUPFAM" id="SSF46689">
    <property type="entry name" value="Homeodomain-like"/>
    <property type="match status" value="1"/>
</dbReference>
<keyword evidence="5" id="KW-0804">Transcription</keyword>
<comment type="caution">
    <text evidence="8">The sequence shown here is derived from an EMBL/GenBank/DDBJ whole genome shotgun (WGS) entry which is preliminary data.</text>
</comment>
<evidence type="ECO:0000313" key="8">
    <source>
        <dbReference type="EMBL" id="PNP43513.1"/>
    </source>
</evidence>
<dbReference type="InterPro" id="IPR035451">
    <property type="entry name" value="Ada-like_dom_sf"/>
</dbReference>
<keyword evidence="2" id="KW-0808">Transferase</keyword>
<feature type="region of interest" description="Disordered" evidence="6">
    <location>
        <begin position="193"/>
        <end position="220"/>
    </location>
</feature>
<feature type="domain" description="HTH araC/xylS-type" evidence="7">
    <location>
        <begin position="119"/>
        <end position="152"/>
    </location>
</feature>
<gene>
    <name evidence="8" type="ORF">TGAMA5MH_04485</name>
</gene>
<dbReference type="EMBL" id="MTYH01000037">
    <property type="protein sequence ID" value="PNP43513.1"/>
    <property type="molecule type" value="Genomic_DNA"/>
</dbReference>
<keyword evidence="3" id="KW-0805">Transcription regulation</keyword>
<keyword evidence="4" id="KW-0010">Activator</keyword>
<dbReference type="GO" id="GO:0008168">
    <property type="term" value="F:methyltransferase activity"/>
    <property type="evidence" value="ECO:0007669"/>
    <property type="project" value="UniProtKB-KW"/>
</dbReference>
<evidence type="ECO:0000256" key="6">
    <source>
        <dbReference type="SAM" id="MobiDB-lite"/>
    </source>
</evidence>
<keyword evidence="2" id="KW-0489">Methyltransferase</keyword>
<organism evidence="8 9">
    <name type="scientific">Trichoderma gamsii</name>
    <dbReference type="NCBI Taxonomy" id="398673"/>
    <lineage>
        <taxon>Eukaryota</taxon>
        <taxon>Fungi</taxon>
        <taxon>Dikarya</taxon>
        <taxon>Ascomycota</taxon>
        <taxon>Pezizomycotina</taxon>
        <taxon>Sordariomycetes</taxon>
        <taxon>Hypocreomycetidae</taxon>
        <taxon>Hypocreales</taxon>
        <taxon>Hypocreaceae</taxon>
        <taxon>Trichoderma</taxon>
    </lineage>
</organism>
<sequence length="220" mass="24847">MDANLDSPAQMACISLFEDDLSRWEAVKDRNAIADGLFFCASAKTKVYCRPVCKARLPRRENASFYKTSREAQAAGFRPCKRCRPDLDGIMPEDVAVLKVQAFLESRKGFFNHGSTPESLSQMARQAGLSKWHFHRVFKKYTGMTPVQYGRMGRRSFTWIQSEFVSQEIGYMDLLTQATEECPPLLEPLMLENSTSGSFSDSQSEDNPGGEPNCVFWPQS</sequence>
<reference evidence="8 9" key="1">
    <citation type="submission" date="2017-02" db="EMBL/GenBank/DDBJ databases">
        <title>Genomes of Trichoderma spp. with biocontrol activity.</title>
        <authorList>
            <person name="Gardiner D."/>
            <person name="Kazan K."/>
            <person name="Vos C."/>
            <person name="Harvey P."/>
        </authorList>
    </citation>
    <scope>NUCLEOTIDE SEQUENCE [LARGE SCALE GENOMIC DNA]</scope>
    <source>
        <strain evidence="8 9">A5MH</strain>
    </source>
</reference>
<accession>A0A2K0TDA9</accession>
<protein>
    <recommendedName>
        <fullName evidence="7">HTH araC/xylS-type domain-containing protein</fullName>
    </recommendedName>
</protein>
<dbReference type="GO" id="GO:0032259">
    <property type="term" value="P:methylation"/>
    <property type="evidence" value="ECO:0007669"/>
    <property type="project" value="UniProtKB-KW"/>
</dbReference>
<dbReference type="PROSITE" id="PS01124">
    <property type="entry name" value="HTH_ARAC_FAMILY_2"/>
    <property type="match status" value="1"/>
</dbReference>
<evidence type="ECO:0000256" key="3">
    <source>
        <dbReference type="ARBA" id="ARBA00023015"/>
    </source>
</evidence>
<dbReference type="GO" id="GO:0043565">
    <property type="term" value="F:sequence-specific DNA binding"/>
    <property type="evidence" value="ECO:0007669"/>
    <property type="project" value="InterPro"/>
</dbReference>
<dbReference type="SUPFAM" id="SSF57884">
    <property type="entry name" value="Ada DNA repair protein, N-terminal domain (N-Ada 10)"/>
    <property type="match status" value="1"/>
</dbReference>
<dbReference type="InterPro" id="IPR009057">
    <property type="entry name" value="Homeodomain-like_sf"/>
</dbReference>
<name>A0A2K0TDA9_9HYPO</name>
<feature type="compositionally biased region" description="Polar residues" evidence="6">
    <location>
        <begin position="193"/>
        <end position="206"/>
    </location>
</feature>
<dbReference type="InterPro" id="IPR004026">
    <property type="entry name" value="Ada_DNA_repair_Zn-bd"/>
</dbReference>
<dbReference type="GO" id="GO:0008270">
    <property type="term" value="F:zinc ion binding"/>
    <property type="evidence" value="ECO:0007669"/>
    <property type="project" value="InterPro"/>
</dbReference>
<proteinExistence type="predicted"/>
<dbReference type="OrthoDB" id="2447880at2759"/>
<evidence type="ECO:0000259" key="7">
    <source>
        <dbReference type="PROSITE" id="PS01124"/>
    </source>
</evidence>
<dbReference type="Gene3D" id="1.10.10.60">
    <property type="entry name" value="Homeodomain-like"/>
    <property type="match status" value="1"/>
</dbReference>
<evidence type="ECO:0000256" key="4">
    <source>
        <dbReference type="ARBA" id="ARBA00023159"/>
    </source>
</evidence>
<comment type="cofactor">
    <cofactor evidence="1">
        <name>Zn(2+)</name>
        <dbReference type="ChEBI" id="CHEBI:29105"/>
    </cofactor>
</comment>
<dbReference type="Proteomes" id="UP000236546">
    <property type="component" value="Unassembled WGS sequence"/>
</dbReference>
<dbReference type="Pfam" id="PF02805">
    <property type="entry name" value="Ada_Zn_binding"/>
    <property type="match status" value="1"/>
</dbReference>
<dbReference type="GO" id="GO:0006281">
    <property type="term" value="P:DNA repair"/>
    <property type="evidence" value="ECO:0007669"/>
    <property type="project" value="InterPro"/>
</dbReference>
<dbReference type="GO" id="GO:0003700">
    <property type="term" value="F:DNA-binding transcription factor activity"/>
    <property type="evidence" value="ECO:0007669"/>
    <property type="project" value="InterPro"/>
</dbReference>
<evidence type="ECO:0000256" key="2">
    <source>
        <dbReference type="ARBA" id="ARBA00022603"/>
    </source>
</evidence>
<evidence type="ECO:0000256" key="1">
    <source>
        <dbReference type="ARBA" id="ARBA00001947"/>
    </source>
</evidence>
<dbReference type="AlphaFoldDB" id="A0A2K0TDA9"/>